<keyword evidence="2 3" id="KW-0802">TPR repeat</keyword>
<evidence type="ECO:0000256" key="2">
    <source>
        <dbReference type="ARBA" id="ARBA00022803"/>
    </source>
</evidence>
<name>A0A9W4QQJ2_9GAMM</name>
<dbReference type="InterPro" id="IPR013105">
    <property type="entry name" value="TPR_2"/>
</dbReference>
<evidence type="ECO:0000256" key="1">
    <source>
        <dbReference type="ARBA" id="ARBA00022737"/>
    </source>
</evidence>
<dbReference type="SMART" id="SM00028">
    <property type="entry name" value="TPR"/>
    <property type="match status" value="3"/>
</dbReference>
<gene>
    <name evidence="4" type="ORF">PSECIP111854_00002</name>
</gene>
<dbReference type="SUPFAM" id="SSF48452">
    <property type="entry name" value="TPR-like"/>
    <property type="match status" value="1"/>
</dbReference>
<protein>
    <recommendedName>
        <fullName evidence="6">Tetratricopeptide repeat protein</fullName>
    </recommendedName>
</protein>
<dbReference type="Pfam" id="PF07719">
    <property type="entry name" value="TPR_2"/>
    <property type="match status" value="1"/>
</dbReference>
<feature type="repeat" description="TPR" evidence="3">
    <location>
        <begin position="123"/>
        <end position="156"/>
    </location>
</feature>
<organism evidence="4 5">
    <name type="scientific">Pseudoalteromonas holothuriae</name>
    <dbReference type="NCBI Taxonomy" id="2963714"/>
    <lineage>
        <taxon>Bacteria</taxon>
        <taxon>Pseudomonadati</taxon>
        <taxon>Pseudomonadota</taxon>
        <taxon>Gammaproteobacteria</taxon>
        <taxon>Alteromonadales</taxon>
        <taxon>Pseudoalteromonadaceae</taxon>
        <taxon>Pseudoalteromonas</taxon>
    </lineage>
</organism>
<accession>A0A9W4QQJ2</accession>
<evidence type="ECO:0000313" key="4">
    <source>
        <dbReference type="EMBL" id="CAH9049369.1"/>
    </source>
</evidence>
<keyword evidence="1" id="KW-0677">Repeat</keyword>
<dbReference type="PANTHER" id="PTHR12558">
    <property type="entry name" value="CELL DIVISION CYCLE 16,23,27"/>
    <property type="match status" value="1"/>
</dbReference>
<dbReference type="Pfam" id="PF13181">
    <property type="entry name" value="TPR_8"/>
    <property type="match status" value="1"/>
</dbReference>
<dbReference type="Gene3D" id="1.25.40.10">
    <property type="entry name" value="Tetratricopeptide repeat domain"/>
    <property type="match status" value="2"/>
</dbReference>
<dbReference type="RefSeq" id="WP_261625500.1">
    <property type="nucleotide sequence ID" value="NZ_CAMAPC010000001.1"/>
</dbReference>
<dbReference type="PROSITE" id="PS50005">
    <property type="entry name" value="TPR"/>
    <property type="match status" value="1"/>
</dbReference>
<dbReference type="InterPro" id="IPR011990">
    <property type="entry name" value="TPR-like_helical_dom_sf"/>
</dbReference>
<evidence type="ECO:0000256" key="3">
    <source>
        <dbReference type="PROSITE-ProRule" id="PRU00339"/>
    </source>
</evidence>
<evidence type="ECO:0008006" key="6">
    <source>
        <dbReference type="Google" id="ProtNLM"/>
    </source>
</evidence>
<dbReference type="InterPro" id="IPR019734">
    <property type="entry name" value="TPR_rpt"/>
</dbReference>
<comment type="caution">
    <text evidence="4">The sequence shown here is derived from an EMBL/GenBank/DDBJ whole genome shotgun (WGS) entry which is preliminary data.</text>
</comment>
<dbReference type="Proteomes" id="UP001152467">
    <property type="component" value="Unassembled WGS sequence"/>
</dbReference>
<dbReference type="AlphaFoldDB" id="A0A9W4QQJ2"/>
<dbReference type="PANTHER" id="PTHR12558:SF13">
    <property type="entry name" value="CELL DIVISION CYCLE PROTEIN 27 HOMOLOG"/>
    <property type="match status" value="1"/>
</dbReference>
<keyword evidence="5" id="KW-1185">Reference proteome</keyword>
<evidence type="ECO:0000313" key="5">
    <source>
        <dbReference type="Proteomes" id="UP001152467"/>
    </source>
</evidence>
<proteinExistence type="predicted"/>
<sequence length="333" mass="38287">MSAQLKALLSKLESAPNDLDLINDVAMAYYQNPEWVSDDEDLKLFERAYNTKKTVKTTNNLAWQLYFEYGNAERSLQILNECLALHPSSHFPYNQVGYIQLNLENYEEALKYLKLAEAKSNSRDIVNNIGVAYFYLGKYDEAKYCFVKASNLNDNENISLYNLAVTNLALKNYSETEDQLALLVKNISNEFLDVICSYEIASVYAEMGQYDKATELVIELGLDGIDLSDWPELGYAVYTVNPILFNETISSLIEERKEWIIELENDHEYWEDYTETEKLERIEELREEINVRAGLKSKFEVGKPNTNLTLFNEHCGCLLFGCQTHGNPKDDAI</sequence>
<dbReference type="EMBL" id="CAMAPC010000001">
    <property type="protein sequence ID" value="CAH9049369.1"/>
    <property type="molecule type" value="Genomic_DNA"/>
</dbReference>
<reference evidence="4" key="1">
    <citation type="submission" date="2022-07" db="EMBL/GenBank/DDBJ databases">
        <authorList>
            <person name="Criscuolo A."/>
        </authorList>
    </citation>
    <scope>NUCLEOTIDE SEQUENCE</scope>
    <source>
        <strain evidence="4">CIP111854</strain>
    </source>
</reference>